<dbReference type="AlphaFoldDB" id="A0A6A1V5E0"/>
<sequence>MGDHPKNPQFQNPEDEKEEEEEEEEEEALSLSDLPLNQDDDNYDNNNASTDLCNNSPRSRPESPELFEFSSDFSFEICPANDIIFGGKLMPFKEHFPPAGKTPKAPASKESQRRSWSLYKLQSPITRSNSSDDTLMRGSRSLDCRELHRRSHSMASSAPEMERSSSVKSMQGKSDMALKKAAKPRWYSLMFGKMKFPPKMELSDIKNRQVRQNPPSTLFPVNHNSDKGSWRLLRALSCKDHGSVPAKASFSVPQI</sequence>
<dbReference type="PANTHER" id="PTHR34130">
    <property type="entry name" value="OS08G0243800 PROTEIN"/>
    <property type="match status" value="1"/>
</dbReference>
<comment type="caution">
    <text evidence="2">The sequence shown here is derived from an EMBL/GenBank/DDBJ whole genome shotgun (WGS) entry which is preliminary data.</text>
</comment>
<name>A0A6A1V5E0_9ROSI</name>
<protein>
    <submittedName>
        <fullName evidence="2">Uncharacterized protein</fullName>
    </submittedName>
</protein>
<feature type="region of interest" description="Disordered" evidence="1">
    <location>
        <begin position="1"/>
        <end position="65"/>
    </location>
</feature>
<feature type="region of interest" description="Disordered" evidence="1">
    <location>
        <begin position="146"/>
        <end position="173"/>
    </location>
</feature>
<feature type="compositionally biased region" description="Acidic residues" evidence="1">
    <location>
        <begin position="13"/>
        <end position="28"/>
    </location>
</feature>
<feature type="compositionally biased region" description="Polar residues" evidence="1">
    <location>
        <begin position="48"/>
        <end position="58"/>
    </location>
</feature>
<dbReference type="EMBL" id="RXIC02000025">
    <property type="protein sequence ID" value="KAB1207057.1"/>
    <property type="molecule type" value="Genomic_DNA"/>
</dbReference>
<evidence type="ECO:0000313" key="2">
    <source>
        <dbReference type="EMBL" id="KAB1207057.1"/>
    </source>
</evidence>
<dbReference type="Proteomes" id="UP000516437">
    <property type="component" value="Chromosome 7"/>
</dbReference>
<gene>
    <name evidence="2" type="ORF">CJ030_MR7G011378</name>
</gene>
<dbReference type="PANTHER" id="PTHR34130:SF3">
    <property type="entry name" value="DUF1645 FAMILY PROTEIN"/>
    <property type="match status" value="1"/>
</dbReference>
<accession>A0A6A1V5E0</accession>
<reference evidence="2 3" key="1">
    <citation type="journal article" date="2019" name="Plant Biotechnol. J.">
        <title>The red bayberry genome and genetic basis of sex determination.</title>
        <authorList>
            <person name="Jia H.M."/>
            <person name="Jia H.J."/>
            <person name="Cai Q.L."/>
            <person name="Wang Y."/>
            <person name="Zhao H.B."/>
            <person name="Yang W.F."/>
            <person name="Wang G.Y."/>
            <person name="Li Y.H."/>
            <person name="Zhan D.L."/>
            <person name="Shen Y.T."/>
            <person name="Niu Q.F."/>
            <person name="Chang L."/>
            <person name="Qiu J."/>
            <person name="Zhao L."/>
            <person name="Xie H.B."/>
            <person name="Fu W.Y."/>
            <person name="Jin J."/>
            <person name="Li X.W."/>
            <person name="Jiao Y."/>
            <person name="Zhou C.C."/>
            <person name="Tu T."/>
            <person name="Chai C.Y."/>
            <person name="Gao J.L."/>
            <person name="Fan L.J."/>
            <person name="van de Weg E."/>
            <person name="Wang J.Y."/>
            <person name="Gao Z.S."/>
        </authorList>
    </citation>
    <scope>NUCLEOTIDE SEQUENCE [LARGE SCALE GENOMIC DNA]</scope>
    <source>
        <tissue evidence="2">Leaves</tissue>
    </source>
</reference>
<feature type="region of interest" description="Disordered" evidence="1">
    <location>
        <begin position="96"/>
        <end position="115"/>
    </location>
</feature>
<organism evidence="2 3">
    <name type="scientific">Morella rubra</name>
    <name type="common">Chinese bayberry</name>
    <dbReference type="NCBI Taxonomy" id="262757"/>
    <lineage>
        <taxon>Eukaryota</taxon>
        <taxon>Viridiplantae</taxon>
        <taxon>Streptophyta</taxon>
        <taxon>Embryophyta</taxon>
        <taxon>Tracheophyta</taxon>
        <taxon>Spermatophyta</taxon>
        <taxon>Magnoliopsida</taxon>
        <taxon>eudicotyledons</taxon>
        <taxon>Gunneridae</taxon>
        <taxon>Pentapetalae</taxon>
        <taxon>rosids</taxon>
        <taxon>fabids</taxon>
        <taxon>Fagales</taxon>
        <taxon>Myricaceae</taxon>
        <taxon>Morella</taxon>
    </lineage>
</organism>
<evidence type="ECO:0000313" key="3">
    <source>
        <dbReference type="Proteomes" id="UP000516437"/>
    </source>
</evidence>
<evidence type="ECO:0000256" key="1">
    <source>
        <dbReference type="SAM" id="MobiDB-lite"/>
    </source>
</evidence>
<proteinExistence type="predicted"/>
<keyword evidence="3" id="KW-1185">Reference proteome</keyword>
<dbReference type="OrthoDB" id="752671at2759"/>